<keyword evidence="3" id="KW-0677">Repeat</keyword>
<feature type="repeat" description="ANK" evidence="4">
    <location>
        <begin position="78"/>
        <end position="110"/>
    </location>
</feature>
<feature type="region of interest" description="Disordered" evidence="6">
    <location>
        <begin position="449"/>
        <end position="562"/>
    </location>
</feature>
<dbReference type="Gene3D" id="1.25.40.20">
    <property type="entry name" value="Ankyrin repeat-containing domain"/>
    <property type="match status" value="1"/>
</dbReference>
<dbReference type="Pfam" id="PF13855">
    <property type="entry name" value="LRR_8"/>
    <property type="match status" value="1"/>
</dbReference>
<dbReference type="PANTHER" id="PTHR48051:SF1">
    <property type="entry name" value="RAS SUPPRESSOR PROTEIN 1"/>
    <property type="match status" value="1"/>
</dbReference>
<feature type="compositionally biased region" description="Acidic residues" evidence="6">
    <location>
        <begin position="137"/>
        <end position="152"/>
    </location>
</feature>
<dbReference type="InParanoid" id="A0A090N3N0"/>
<evidence type="ECO:0000256" key="2">
    <source>
        <dbReference type="ARBA" id="ARBA00022614"/>
    </source>
</evidence>
<dbReference type="InterPro" id="IPR050216">
    <property type="entry name" value="LRR_domain-containing"/>
</dbReference>
<dbReference type="SUPFAM" id="SSF54791">
    <property type="entry name" value="Eukaryotic type KH-domain (KH-domain type I)"/>
    <property type="match status" value="1"/>
</dbReference>
<dbReference type="InterPro" id="IPR001611">
    <property type="entry name" value="Leu-rich_rpt"/>
</dbReference>
<organism evidence="8 9">
    <name type="scientific">Ostreococcus tauri</name>
    <name type="common">Marine green alga</name>
    <dbReference type="NCBI Taxonomy" id="70448"/>
    <lineage>
        <taxon>Eukaryota</taxon>
        <taxon>Viridiplantae</taxon>
        <taxon>Chlorophyta</taxon>
        <taxon>Mamiellophyceae</taxon>
        <taxon>Mamiellales</taxon>
        <taxon>Bathycoccaceae</taxon>
        <taxon>Ostreococcus</taxon>
    </lineage>
</organism>
<reference evidence="9" key="1">
    <citation type="journal article" date="2006" name="Proc. Natl. Acad. Sci. U.S.A.">
        <title>Genome analysis of the smallest free-living eukaryote Ostreococcus tauri unveils many unique features.</title>
        <authorList>
            <person name="Derelle E."/>
            <person name="Ferraz C."/>
            <person name="Rombauts S."/>
            <person name="Rouze P."/>
            <person name="Worden A.Z."/>
            <person name="Robbens S."/>
            <person name="Partensky F."/>
            <person name="Degroeve S."/>
            <person name="Echeynie S."/>
            <person name="Cooke R."/>
            <person name="Saeys Y."/>
            <person name="Wuyts J."/>
            <person name="Jabbari K."/>
            <person name="Bowler C."/>
            <person name="Panaud O."/>
            <person name="Piegu B."/>
            <person name="Ball S.G."/>
            <person name="Ral J.-P."/>
            <person name="Bouget F.-Y."/>
            <person name="Piganeau G."/>
            <person name="De Baets B."/>
            <person name="Picard A."/>
            <person name="Delseny M."/>
            <person name="Demaille J."/>
            <person name="Van de Peer Y."/>
            <person name="Moreau H."/>
        </authorList>
    </citation>
    <scope>NUCLEOTIDE SEQUENCE [LARGE SCALE GENOMIC DNA]</scope>
    <source>
        <strain evidence="9">OTTH 0595 / CCAP 157/2 / RCC745</strain>
    </source>
</reference>
<dbReference type="SUPFAM" id="SSF52058">
    <property type="entry name" value="L domain-like"/>
    <property type="match status" value="1"/>
</dbReference>
<evidence type="ECO:0000256" key="4">
    <source>
        <dbReference type="PROSITE-ProRule" id="PRU00023"/>
    </source>
</evidence>
<dbReference type="AlphaFoldDB" id="A0A090N3N0"/>
<dbReference type="PROSITE" id="PS51450">
    <property type="entry name" value="LRR"/>
    <property type="match status" value="1"/>
</dbReference>
<gene>
    <name evidence="8" type="ORF">OT_ostta06g02820</name>
</gene>
<keyword evidence="9" id="KW-1185">Reference proteome</keyword>
<feature type="compositionally biased region" description="Low complexity" evidence="6">
    <location>
        <begin position="467"/>
        <end position="477"/>
    </location>
</feature>
<dbReference type="Pfam" id="PF12796">
    <property type="entry name" value="Ank_2"/>
    <property type="match status" value="1"/>
</dbReference>
<dbReference type="RefSeq" id="XP_022839243.1">
    <property type="nucleotide sequence ID" value="XM_022984044.1"/>
</dbReference>
<dbReference type="STRING" id="70448.A0A090N3N0"/>
<comment type="caution">
    <text evidence="8">The sequence shown here is derived from an EMBL/GenBank/DDBJ whole genome shotgun (WGS) entry which is preliminary data.</text>
</comment>
<dbReference type="SMART" id="SM00364">
    <property type="entry name" value="LRR_BAC"/>
    <property type="match status" value="4"/>
</dbReference>
<keyword evidence="5" id="KW-0694">RNA-binding</keyword>
<protein>
    <submittedName>
        <fullName evidence="8">Ankyrin repeat</fullName>
    </submittedName>
</protein>
<keyword evidence="4" id="KW-0040">ANK repeat</keyword>
<evidence type="ECO:0000259" key="7">
    <source>
        <dbReference type="SMART" id="SM00322"/>
    </source>
</evidence>
<feature type="compositionally biased region" description="Acidic residues" evidence="6">
    <location>
        <begin position="186"/>
        <end position="195"/>
    </location>
</feature>
<dbReference type="InterPro" id="IPR036612">
    <property type="entry name" value="KH_dom_type_1_sf"/>
</dbReference>
<dbReference type="Proteomes" id="UP000009170">
    <property type="component" value="Unassembled WGS sequence"/>
</dbReference>
<evidence type="ECO:0000256" key="6">
    <source>
        <dbReference type="SAM" id="MobiDB-lite"/>
    </source>
</evidence>
<dbReference type="SMART" id="SM00322">
    <property type="entry name" value="KH"/>
    <property type="match status" value="1"/>
</dbReference>
<name>A0A090N3N0_OSTTA</name>
<evidence type="ECO:0000313" key="9">
    <source>
        <dbReference type="Proteomes" id="UP000009170"/>
    </source>
</evidence>
<dbReference type="PANTHER" id="PTHR48051">
    <property type="match status" value="1"/>
</dbReference>
<dbReference type="GO" id="GO:0005930">
    <property type="term" value="C:axoneme"/>
    <property type="evidence" value="ECO:0007669"/>
    <property type="project" value="UniProtKB-SubCell"/>
</dbReference>
<reference evidence="8 9" key="2">
    <citation type="journal article" date="2014" name="BMC Genomics">
        <title>An improved genome of the model marine alga Ostreococcus tauri unfolds by assessing Illumina de novo assemblies.</title>
        <authorList>
            <person name="Blanc-Mathieu R."/>
            <person name="Verhelst B."/>
            <person name="Derelle E."/>
            <person name="Rombauts S."/>
            <person name="Bouget F.Y."/>
            <person name="Carre I."/>
            <person name="Chateau A."/>
            <person name="Eyre-Walker A."/>
            <person name="Grimsley N."/>
            <person name="Moreau H."/>
            <person name="Piegu B."/>
            <person name="Rivals E."/>
            <person name="Schackwitz W."/>
            <person name="Van de Peer Y."/>
            <person name="Piganeau G."/>
        </authorList>
    </citation>
    <scope>NUCLEOTIDE SEQUENCE [LARGE SCALE GENOMIC DNA]</scope>
    <source>
        <strain evidence="9">OTTH 0595 / CCAP 157/2 / RCC745</strain>
    </source>
</reference>
<evidence type="ECO:0000256" key="5">
    <source>
        <dbReference type="PROSITE-ProRule" id="PRU00117"/>
    </source>
</evidence>
<dbReference type="PROSITE" id="PS50088">
    <property type="entry name" value="ANK_REPEAT"/>
    <property type="match status" value="1"/>
</dbReference>
<dbReference type="InterPro" id="IPR036770">
    <property type="entry name" value="Ankyrin_rpt-contain_sf"/>
</dbReference>
<dbReference type="KEGG" id="ota:OT_ostta06g02820"/>
<dbReference type="Gene3D" id="3.30.1370.10">
    <property type="entry name" value="K Homology domain, type 1"/>
    <property type="match status" value="1"/>
</dbReference>
<dbReference type="InterPro" id="IPR004088">
    <property type="entry name" value="KH_dom_type_1"/>
</dbReference>
<keyword evidence="2" id="KW-0433">Leucine-rich repeat</keyword>
<feature type="compositionally biased region" description="Acidic residues" evidence="6">
    <location>
        <begin position="485"/>
        <end position="498"/>
    </location>
</feature>
<dbReference type="OrthoDB" id="566279at2759"/>
<dbReference type="GeneID" id="9835418"/>
<dbReference type="SMART" id="SM00248">
    <property type="entry name" value="ANK"/>
    <property type="match status" value="2"/>
</dbReference>
<dbReference type="Gene3D" id="3.80.10.10">
    <property type="entry name" value="Ribonuclease Inhibitor"/>
    <property type="match status" value="1"/>
</dbReference>
<feature type="compositionally biased region" description="Basic and acidic residues" evidence="6">
    <location>
        <begin position="166"/>
        <end position="185"/>
    </location>
</feature>
<dbReference type="SUPFAM" id="SSF48403">
    <property type="entry name" value="Ankyrin repeat"/>
    <property type="match status" value="1"/>
</dbReference>
<feature type="compositionally biased region" description="Acidic residues" evidence="6">
    <location>
        <begin position="553"/>
        <end position="562"/>
    </location>
</feature>
<dbReference type="EMBL" id="CAID01000006">
    <property type="protein sequence ID" value="CEF98403.1"/>
    <property type="molecule type" value="Genomic_DNA"/>
</dbReference>
<dbReference type="InterPro" id="IPR002110">
    <property type="entry name" value="Ankyrin_rpt"/>
</dbReference>
<sequence>MASKRDQFLTACRNAKLDTVRWGLGAGGQNPGTRDDDGYTAIMITARSNKHKALQMLLDNCRRARMREPIDYVDGQGDEETALMMAAREGHREACDELLYAGANAKMKCARGMTAADHARKAGHDALARRIDRGGDSSEEEEESASEDEGGIEGETSTQRSKRKKKELEALERRGEKKIGKGKGQDEDDGDDSDDGERGGKAPEPKWPETAQAMESQAKEVAIIRDKKDVEVDPALFYVKSVNNLKLNLGVSFVKLSPDISRLSGLLTLIISGNGLIELPESMGKLKNLKVLEAENNKLTALPKSLADCKNLEILRVSRNKIKSLAPLEHANNLVTLVADDNKLTTLDDFNVEAKSRIVTLSARMNQIEEAPADIHQCTLLAEIFLKQNKIEDLPGEWGELKEKKVREIELEGNPIADPKVRKMMDKSANFVKELLTYLRKNGKKSAGKKKKLAKVVDDDDEEDEAPAPAAAAPASKTQPKAEVQADDETESENEEELEARMAKMNKKEREKFKRKLAEERQAKAAKEAERKRREQDAAARARLEAAKHMHEEEDVDGESDIDSDDEMAILARKKGKKPAGFLYAMTDEQRAEAEKVEADRLLKIELAKQAEEDAKKAAEERVALELAAKVSGVKLTGEGVYGWQYTGGQFKSIKVPALPKGAKGPCVELEIPKIIVGKLIGAKGATIKEVQDRSKAMVSIDETKGASGNSLLRVRGDESAMESARMLMNNALAGKRR</sequence>
<feature type="compositionally biased region" description="Basic and acidic residues" evidence="6">
    <location>
        <begin position="196"/>
        <end position="207"/>
    </location>
</feature>
<dbReference type="InterPro" id="IPR004087">
    <property type="entry name" value="KH_dom"/>
</dbReference>
<dbReference type="CDD" id="cd00105">
    <property type="entry name" value="KH-I"/>
    <property type="match status" value="1"/>
</dbReference>
<evidence type="ECO:0000256" key="1">
    <source>
        <dbReference type="ARBA" id="ARBA00004430"/>
    </source>
</evidence>
<comment type="subcellular location">
    <subcellularLocation>
        <location evidence="1">Cytoplasm</location>
        <location evidence="1">Cytoskeleton</location>
        <location evidence="1">Cilium axoneme</location>
    </subcellularLocation>
</comment>
<evidence type="ECO:0000313" key="8">
    <source>
        <dbReference type="EMBL" id="CEF98403.1"/>
    </source>
</evidence>
<dbReference type="PROSITE" id="PS50084">
    <property type="entry name" value="KH_TYPE_1"/>
    <property type="match status" value="1"/>
</dbReference>
<feature type="compositionally biased region" description="Basic and acidic residues" evidence="6">
    <location>
        <begin position="499"/>
        <end position="552"/>
    </location>
</feature>
<feature type="region of interest" description="Disordered" evidence="6">
    <location>
        <begin position="131"/>
        <end position="215"/>
    </location>
</feature>
<feature type="domain" description="K Homology" evidence="7">
    <location>
        <begin position="664"/>
        <end position="734"/>
    </location>
</feature>
<dbReference type="InterPro" id="IPR032675">
    <property type="entry name" value="LRR_dom_sf"/>
</dbReference>
<proteinExistence type="predicted"/>
<evidence type="ECO:0000256" key="3">
    <source>
        <dbReference type="ARBA" id="ARBA00022737"/>
    </source>
</evidence>
<dbReference type="GO" id="GO:0003723">
    <property type="term" value="F:RNA binding"/>
    <property type="evidence" value="ECO:0007669"/>
    <property type="project" value="UniProtKB-UniRule"/>
</dbReference>
<accession>A0A090N3N0</accession>
<dbReference type="Pfam" id="PF00013">
    <property type="entry name" value="KH_1"/>
    <property type="match status" value="1"/>
</dbReference>